<dbReference type="PANTHER" id="PTHR31030">
    <property type="entry name" value="PLASMA MEMBRANE FUSION PROTEIN PRM1"/>
    <property type="match status" value="1"/>
</dbReference>
<comment type="caution">
    <text evidence="12">The sequence shown here is derived from an EMBL/GenBank/DDBJ whole genome shotgun (WGS) entry which is preliminary data.</text>
</comment>
<dbReference type="GO" id="GO:0043332">
    <property type="term" value="C:mating projection tip"/>
    <property type="evidence" value="ECO:0007669"/>
    <property type="project" value="UniProtKB-UniRule"/>
</dbReference>
<organism evidence="12 13">
    <name type="scientific">Conoideocrella luteorostrata</name>
    <dbReference type="NCBI Taxonomy" id="1105319"/>
    <lineage>
        <taxon>Eukaryota</taxon>
        <taxon>Fungi</taxon>
        <taxon>Dikarya</taxon>
        <taxon>Ascomycota</taxon>
        <taxon>Pezizomycotina</taxon>
        <taxon>Sordariomycetes</taxon>
        <taxon>Hypocreomycetidae</taxon>
        <taxon>Hypocreales</taxon>
        <taxon>Clavicipitaceae</taxon>
        <taxon>Conoideocrella</taxon>
    </lineage>
</organism>
<feature type="transmembrane region" description="Helical" evidence="10">
    <location>
        <begin position="616"/>
        <end position="638"/>
    </location>
</feature>
<evidence type="ECO:0000256" key="10">
    <source>
        <dbReference type="RuleBase" id="RU366035"/>
    </source>
</evidence>
<evidence type="ECO:0000256" key="2">
    <source>
        <dbReference type="ARBA" id="ARBA00004651"/>
    </source>
</evidence>
<feature type="compositionally biased region" description="Basic and acidic residues" evidence="11">
    <location>
        <begin position="703"/>
        <end position="714"/>
    </location>
</feature>
<feature type="region of interest" description="Disordered" evidence="11">
    <location>
        <begin position="691"/>
        <end position="714"/>
    </location>
</feature>
<gene>
    <name evidence="12" type="primary">PRM1</name>
    <name evidence="12" type="ORF">QQS21_003885</name>
</gene>
<protein>
    <recommendedName>
        <fullName evidence="10">Plasma membrane fusion protein PRM1</fullName>
    </recommendedName>
</protein>
<evidence type="ECO:0000256" key="1">
    <source>
        <dbReference type="ARBA" id="ARBA00002512"/>
    </source>
</evidence>
<comment type="function">
    <text evidence="1 10">Involved in cell fusion during mating by stabilizing the plasma membrane fusion event.</text>
</comment>
<dbReference type="Proteomes" id="UP001251528">
    <property type="component" value="Unassembled WGS sequence"/>
</dbReference>
<dbReference type="GO" id="GO:0032220">
    <property type="term" value="P:plasma membrane fusion involved in cytogamy"/>
    <property type="evidence" value="ECO:0007669"/>
    <property type="project" value="TreeGrafter"/>
</dbReference>
<keyword evidence="9" id="KW-0325">Glycoprotein</keyword>
<dbReference type="AlphaFoldDB" id="A0AAJ0CVH7"/>
<evidence type="ECO:0000256" key="11">
    <source>
        <dbReference type="SAM" id="MobiDB-lite"/>
    </source>
</evidence>
<evidence type="ECO:0000256" key="6">
    <source>
        <dbReference type="ARBA" id="ARBA00022971"/>
    </source>
</evidence>
<dbReference type="InterPro" id="IPR026777">
    <property type="entry name" value="PRM1"/>
</dbReference>
<evidence type="ECO:0000256" key="8">
    <source>
        <dbReference type="ARBA" id="ARBA00023136"/>
    </source>
</evidence>
<evidence type="ECO:0000256" key="3">
    <source>
        <dbReference type="ARBA" id="ARBA00010780"/>
    </source>
</evidence>
<evidence type="ECO:0000313" key="13">
    <source>
        <dbReference type="Proteomes" id="UP001251528"/>
    </source>
</evidence>
<name>A0AAJ0CVH7_9HYPO</name>
<feature type="transmembrane region" description="Helical" evidence="10">
    <location>
        <begin position="406"/>
        <end position="431"/>
    </location>
</feature>
<keyword evidence="7 10" id="KW-1133">Transmembrane helix</keyword>
<proteinExistence type="inferred from homology"/>
<comment type="subcellular location">
    <subcellularLocation>
        <location evidence="2 10">Cell membrane</location>
        <topology evidence="2 10">Multi-pass membrane protein</topology>
    </subcellularLocation>
</comment>
<sequence>MNRFELFSRQKPSSTTPYPDLATTRHSNSIFMEEMRKPVEHQWSEYPYITPYLGLRSRLSQIWLNRWTILLILVLVRVVLLLAQLNDNVGDAKERALSACTKVESIGSAMASMPHYLSAGVNDLAASGIEKALHAMVKVLDLIMQGVEGIIIFYINFLTATYVCLITAMVHGSLDVVASVTKDATAALNKVVDKATGEIQDIAGGLEKSINGITKGVQDSIFGKFVPNIPKVDFSKPINELKGFNLDSSNFVSDVQKLNKDLPNFEQVQNLTKQAISIPFNIVREALNQSYSGYKFDKHVFPLAQKQQMKFCSDNDKLSGFFGKLFELIHKAKITFIVILSFLAIAAIAPMAWMEIRRWRRQEKHAKLIEKNHYDPMDIVYIASRPITATVGIKITSKMRGRRQILARWCVAYATSTPAIFVLSLAMAGFFSCFCQFIILKAVQKEVPAITSEVGNFADDVITKLEQVSNNWAADANGVVKGVNDDINKDILNYVANATGAVNSTLNTFIDTMQKGLETVFNGTILLGPIKTVLHCVIGIKIESVQKGLTWVHDHAHVEFPLFDNNTFSAGAQKSVSGDSGLATFLASPSSVTTDEVTGAVNRVTNWLLNNLIQEALISTGILLVYVIVVLIGLSRFLTGMAMPGRNDGDNNFAYAEEVRCPPSPQIVHARSTEHINTYDEKSMALDYRGETKTSGLPNREPSSFEHYDSKHRF</sequence>
<accession>A0AAJ0CVH7</accession>
<keyword evidence="8 10" id="KW-0472">Membrane</keyword>
<evidence type="ECO:0000256" key="5">
    <source>
        <dbReference type="ARBA" id="ARBA00022692"/>
    </source>
</evidence>
<keyword evidence="6 10" id="KW-0184">Conjugation</keyword>
<reference evidence="12" key="1">
    <citation type="submission" date="2023-06" db="EMBL/GenBank/DDBJ databases">
        <title>Conoideocrella luteorostrata (Hypocreales: Clavicipitaceae), a potential biocontrol fungus for elongate hemlock scale in United States Christmas tree production areas.</title>
        <authorList>
            <person name="Barrett H."/>
            <person name="Lovett B."/>
            <person name="Macias A.M."/>
            <person name="Stajich J.E."/>
            <person name="Kasson M.T."/>
        </authorList>
    </citation>
    <scope>NUCLEOTIDE SEQUENCE</scope>
    <source>
        <strain evidence="12">ARSEF 14590</strain>
    </source>
</reference>
<dbReference type="PANTHER" id="PTHR31030:SF1">
    <property type="entry name" value="PLASMA MEMBRANE FUSION PROTEIN PRM1"/>
    <property type="match status" value="1"/>
</dbReference>
<keyword evidence="5 10" id="KW-0812">Transmembrane</keyword>
<dbReference type="GO" id="GO:0005886">
    <property type="term" value="C:plasma membrane"/>
    <property type="evidence" value="ECO:0007669"/>
    <property type="project" value="UniProtKB-SubCell"/>
</dbReference>
<keyword evidence="4 10" id="KW-1003">Cell membrane</keyword>
<feature type="transmembrane region" description="Helical" evidence="10">
    <location>
        <begin position="334"/>
        <end position="354"/>
    </location>
</feature>
<comment type="similarity">
    <text evidence="3 10">Belongs to the PRM1 family.</text>
</comment>
<feature type="transmembrane region" description="Helical" evidence="10">
    <location>
        <begin position="63"/>
        <end position="83"/>
    </location>
</feature>
<evidence type="ECO:0000256" key="7">
    <source>
        <dbReference type="ARBA" id="ARBA00022989"/>
    </source>
</evidence>
<evidence type="ECO:0000256" key="4">
    <source>
        <dbReference type="ARBA" id="ARBA00022475"/>
    </source>
</evidence>
<comment type="caution">
    <text evidence="10">Lacks conserved residue(s) required for the propagation of feature annotation.</text>
</comment>
<evidence type="ECO:0000313" key="12">
    <source>
        <dbReference type="EMBL" id="KAK2603950.1"/>
    </source>
</evidence>
<evidence type="ECO:0000256" key="9">
    <source>
        <dbReference type="ARBA" id="ARBA00023180"/>
    </source>
</evidence>
<keyword evidence="13" id="KW-1185">Reference proteome</keyword>
<dbReference type="EMBL" id="JASWJB010000053">
    <property type="protein sequence ID" value="KAK2603950.1"/>
    <property type="molecule type" value="Genomic_DNA"/>
</dbReference>